<keyword evidence="3" id="KW-1185">Reference proteome</keyword>
<evidence type="ECO:0000313" key="4">
    <source>
        <dbReference type="Proteomes" id="UP001165569"/>
    </source>
</evidence>
<dbReference type="Proteomes" id="UP001165568">
    <property type="component" value="Unassembled WGS sequence"/>
</dbReference>
<gene>
    <name evidence="1" type="ORF">NC803_17315</name>
    <name evidence="2" type="ORF">NC856_17360</name>
</gene>
<organism evidence="1 4">
    <name type="scientific">Brenneria izbisi</name>
    <dbReference type="NCBI Taxonomy" id="2939450"/>
    <lineage>
        <taxon>Bacteria</taxon>
        <taxon>Pseudomonadati</taxon>
        <taxon>Pseudomonadota</taxon>
        <taxon>Gammaproteobacteria</taxon>
        <taxon>Enterobacterales</taxon>
        <taxon>Pectobacteriaceae</taxon>
        <taxon>Brenneria</taxon>
    </lineage>
</organism>
<dbReference type="AlphaFoldDB" id="A0AA41XWY2"/>
<dbReference type="EMBL" id="JAMPJT010000022">
    <property type="protein sequence ID" value="MCV9880593.1"/>
    <property type="molecule type" value="Genomic_DNA"/>
</dbReference>
<reference evidence="1" key="1">
    <citation type="submission" date="2022-04" db="EMBL/GenBank/DDBJ databases">
        <title>Brenneria sp. isolated from walnut trees in Serbia.</title>
        <authorList>
            <person name="Gasic K."/>
            <person name="Zlatkovic N."/>
            <person name="Kuzmanovic N."/>
        </authorList>
    </citation>
    <scope>NUCLEOTIDE SEQUENCE</scope>
    <source>
        <strain evidence="2">KBI 423</strain>
        <strain evidence="1">KBI 447</strain>
    </source>
</reference>
<protein>
    <submittedName>
        <fullName evidence="1">Uncharacterized protein</fullName>
    </submittedName>
</protein>
<dbReference type="Proteomes" id="UP001165569">
    <property type="component" value="Unassembled WGS sequence"/>
</dbReference>
<evidence type="ECO:0000313" key="1">
    <source>
        <dbReference type="EMBL" id="MCV9880593.1"/>
    </source>
</evidence>
<comment type="caution">
    <text evidence="1">The sequence shown here is derived from an EMBL/GenBank/DDBJ whole genome shotgun (WGS) entry which is preliminary data.</text>
</comment>
<dbReference type="RefSeq" id="WP_089187379.1">
    <property type="nucleotide sequence ID" value="NZ_JAMPJT010000022.1"/>
</dbReference>
<sequence>MKRKIKGAWIIHHAKKIQTTTNQDFDSIGFAGKCGLFLSAISASTQEQLSTKKLEALSKANYISPKTELPAILNELQNQRLISKGKGGIEVLALTGQTILEYTATIFNESSHDSHEEAIIDISEKASDAPLTAKFAEEYISDNYSISGREAKETIATGCGLTFFDSETISKNESLLFNGNLFRKKDIKKTNIILSSLSGAESTKVVEFNGRLEASGCIPLETAKRILGDELFIKLQSIALFDVSVVGNESGRSYFVTRPSAFSKFTDSIADDALDLAKAFVASLTYGMTISSYYRGRIQQISLLMQKLINGGEVGPATAIGNDYQALEYKGVLKIIPYDNGRFGMRLLKPEVGQLALSVIQNGDITAEAVMNIPGAKVTEYIGPEKNREIIRKNCTEAVKIQARNLLDDIRSGGLNP</sequence>
<proteinExistence type="predicted"/>
<dbReference type="EMBL" id="JAMPJU010000023">
    <property type="protein sequence ID" value="MCV9884020.1"/>
    <property type="molecule type" value="Genomic_DNA"/>
</dbReference>
<name>A0AA41XWY2_9GAMM</name>
<evidence type="ECO:0000313" key="2">
    <source>
        <dbReference type="EMBL" id="MCV9884020.1"/>
    </source>
</evidence>
<accession>A0AA41XWY2</accession>
<evidence type="ECO:0000313" key="3">
    <source>
        <dbReference type="Proteomes" id="UP001165568"/>
    </source>
</evidence>